<organism evidence="5 6">
    <name type="scientific">Dyadobacter fermentans (strain ATCC 700827 / DSM 18053 / CIP 107007 / KCTC 52180 / NS114)</name>
    <dbReference type="NCBI Taxonomy" id="471854"/>
    <lineage>
        <taxon>Bacteria</taxon>
        <taxon>Pseudomonadati</taxon>
        <taxon>Bacteroidota</taxon>
        <taxon>Cytophagia</taxon>
        <taxon>Cytophagales</taxon>
        <taxon>Spirosomataceae</taxon>
        <taxon>Dyadobacter</taxon>
    </lineage>
</organism>
<feature type="transmembrane region" description="Helical" evidence="4">
    <location>
        <begin position="7"/>
        <end position="29"/>
    </location>
</feature>
<reference evidence="5 6" key="1">
    <citation type="journal article" date="2009" name="Stand. Genomic Sci.">
        <title>Complete genome sequence of Dyadobacter fermentans type strain (NS114).</title>
        <authorList>
            <person name="Lang E."/>
            <person name="Lapidus A."/>
            <person name="Chertkov O."/>
            <person name="Brettin T."/>
            <person name="Detter J.C."/>
            <person name="Han C."/>
            <person name="Copeland A."/>
            <person name="Glavina Del Rio T."/>
            <person name="Nolan M."/>
            <person name="Chen F."/>
            <person name="Lucas S."/>
            <person name="Tice H."/>
            <person name="Cheng J.F."/>
            <person name="Land M."/>
            <person name="Hauser L."/>
            <person name="Chang Y.J."/>
            <person name="Jeffries C.D."/>
            <person name="Kopitz M."/>
            <person name="Bruce D."/>
            <person name="Goodwin L."/>
            <person name="Pitluck S."/>
            <person name="Ovchinnikova G."/>
            <person name="Pati A."/>
            <person name="Ivanova N."/>
            <person name="Mavrommatis K."/>
            <person name="Chen A."/>
            <person name="Palaniappan K."/>
            <person name="Chain P."/>
            <person name="Bristow J."/>
            <person name="Eisen J.A."/>
            <person name="Markowitz V."/>
            <person name="Hugenholtz P."/>
            <person name="Goker M."/>
            <person name="Rohde M."/>
            <person name="Kyrpides N.C."/>
            <person name="Klenk H.P."/>
        </authorList>
    </citation>
    <scope>NUCLEOTIDE SEQUENCE [LARGE SCALE GENOMIC DNA]</scope>
    <source>
        <strain evidence="6">ATCC 700827 / DSM 18053 / CIP 107007 / KCTC 52180 / NS114</strain>
    </source>
</reference>
<dbReference type="PRINTS" id="PR01185">
    <property type="entry name" value="INTEGRINA"/>
</dbReference>
<sequence length="1346" mass="140026">MKQSGNLLPLSLATPILTFFIYACCIGFFPNPTTKKAVIHPTSSVPETSKNAANLPAGLAQTIAEREYHISYDASDRVLQSPNRRHNLRTHYRPGQVTVRNRTSGNPFSLVLQNEGIFADGRLIGKPDAHSRTERNENQLRIHYQRFTEEFINNEDGVRQNFIIREAPAHVRQLQVHLRASGMRMENGAENELRFFAKNNPNPQLIYRDLKCWDAAGRTLTASLTGRDQHIQITVNAENAALPITIDPLVVNGNPGNAEALLQADQADAWFGFSVASAGDVNGDGYSDVLVGAPHYDHGQTNEGAAFLYYGSAAGMNTLPHLFESNQPDAAMGHSVTSAGDVNGDGFSDVAIGAPFYDKGQNNEGAVFVHLGSAMGIKPNPVATLESNQAEAQFGVSIALAGDVNGDNYSELLVGASAFDQGQANEGAAFVFYGSQNGIITNKITTLETNQANAMLGTSVAGAGDVNGDGFGDMLVGAPFYSQGETEEGAAVVYLGSANGLAGGPVVVEGSQAYAHMGSALACAGDLNGDGYSDIALSAPDYDGLHEDQGRAGIHFGSAFGININPSKTITGTQMKEKLGSSVACAGDVNGDGYADLMIGSRFLGKGPANEGGVAVYAGTAAGLADSPISVLKSGQANAFLGLSCAGAGDINGDGFSDLIVGAHLYDNGQANEGAAFLWRGSATGINAATFTALLSNQPESAFAFAVSSAGDVNADGYDDVIVGAPNFDNGQSDEGAAFLFTGSSNGISAIPSGVLEADQAGASFGRSVSAAGDVNGDGFGDVIVGAMHYSNGESEEGVALVYKGSPAGLDPAPTVLESNMDGAWFGCAVAHAGDLNGDGFSEILVGAMNYSNGEAQEGACYIFPGSANGPVTGGKRIIESDQEDARLGNAVTGTGDLNGDGHDDIAMGAYSVGDYDSGAIFIGYGHGSDLSQLTVEIIKSADEQAHFGWDVSGAGDVNGDGFHDLIVGAHAYNNGDGAAFLYYGSASGITSQATTDLYSHETGMAAAMGESVAGAGDLNGDGYSDVVVGEPMYADPDTWIMTGLAMIYYGSPAGIGTSPQRMTGNPNDEFDFFGWSVAAAGDVNADGYSDLLVGSPNFSTAQTDADAAFVYYGNSSLGLKNNLRLYNSDLITPLDHTQKTKNDFGLSLMAKSFLGRSKGKLVWETQPEAQAFLQGGNTLIGTSTSFTGSQKGFSALSGAGSELKGLVLKSGISTKVRARVKYSPALALTGQAFGPWRYLPGYLAGASAAPAPVPDTISGEKESLAGGSGKNLIVYPNPVANLLRIRYAEPEFIQRVQLLTEWGRSLMSFAYPVTAIDVRALKPGRYVVVILYKDGSRVSRIVLKY</sequence>
<keyword evidence="1" id="KW-0732">Signal</keyword>
<evidence type="ECO:0000313" key="6">
    <source>
        <dbReference type="Proteomes" id="UP000002011"/>
    </source>
</evidence>
<dbReference type="HOGENOM" id="CLU_257992_0_0_10"/>
<dbReference type="PROSITE" id="PS51470">
    <property type="entry name" value="FG_GAP"/>
    <property type="match status" value="14"/>
</dbReference>
<dbReference type="GO" id="GO:0007160">
    <property type="term" value="P:cell-matrix adhesion"/>
    <property type="evidence" value="ECO:0007669"/>
    <property type="project" value="TreeGrafter"/>
</dbReference>
<dbReference type="STRING" id="471854.Dfer_3145"/>
<name>C6W780_DYAFD</name>
<dbReference type="InterPro" id="IPR028994">
    <property type="entry name" value="Integrin_alpha_N"/>
</dbReference>
<dbReference type="PANTHER" id="PTHR23220:SF122">
    <property type="entry name" value="INTEGRIN ALPHA-PS1"/>
    <property type="match status" value="1"/>
</dbReference>
<dbReference type="InterPro" id="IPR000413">
    <property type="entry name" value="Integrin_alpha"/>
</dbReference>
<dbReference type="SMART" id="SM00191">
    <property type="entry name" value="Int_alpha"/>
    <property type="match status" value="14"/>
</dbReference>
<dbReference type="Gene3D" id="2.130.10.130">
    <property type="entry name" value="Integrin alpha, N-terminal"/>
    <property type="match status" value="6"/>
</dbReference>
<dbReference type="OrthoDB" id="883622at2"/>
<dbReference type="KEGG" id="dfe:Dfer_3145"/>
<dbReference type="InterPro" id="IPR013519">
    <property type="entry name" value="Int_alpha_beta-p"/>
</dbReference>
<keyword evidence="4" id="KW-1133">Transmembrane helix</keyword>
<dbReference type="InterPro" id="IPR013517">
    <property type="entry name" value="FG-GAP"/>
</dbReference>
<dbReference type="GO" id="GO:0005178">
    <property type="term" value="F:integrin binding"/>
    <property type="evidence" value="ECO:0007669"/>
    <property type="project" value="TreeGrafter"/>
</dbReference>
<dbReference type="Pfam" id="PF01839">
    <property type="entry name" value="FG-GAP"/>
    <property type="match status" value="14"/>
</dbReference>
<gene>
    <name evidence="5" type="ordered locus">Dfer_3145</name>
</gene>
<keyword evidence="6" id="KW-1185">Reference proteome</keyword>
<evidence type="ECO:0000256" key="1">
    <source>
        <dbReference type="ARBA" id="ARBA00022729"/>
    </source>
</evidence>
<keyword evidence="2" id="KW-0677">Repeat</keyword>
<keyword evidence="4" id="KW-0812">Transmembrane</keyword>
<accession>C6W780</accession>
<dbReference type="GO" id="GO:0098609">
    <property type="term" value="P:cell-cell adhesion"/>
    <property type="evidence" value="ECO:0007669"/>
    <property type="project" value="TreeGrafter"/>
</dbReference>
<dbReference type="eggNOG" id="COG2931">
    <property type="taxonomic scope" value="Bacteria"/>
</dbReference>
<proteinExistence type="predicted"/>
<dbReference type="PANTHER" id="PTHR23220">
    <property type="entry name" value="INTEGRIN ALPHA"/>
    <property type="match status" value="1"/>
</dbReference>
<dbReference type="GO" id="GO:0033627">
    <property type="term" value="P:cell adhesion mediated by integrin"/>
    <property type="evidence" value="ECO:0007669"/>
    <property type="project" value="TreeGrafter"/>
</dbReference>
<dbReference type="PROSITE" id="PS51257">
    <property type="entry name" value="PROKAR_LIPOPROTEIN"/>
    <property type="match status" value="1"/>
</dbReference>
<evidence type="ECO:0000256" key="2">
    <source>
        <dbReference type="ARBA" id="ARBA00022737"/>
    </source>
</evidence>
<dbReference type="SUPFAM" id="SSF69318">
    <property type="entry name" value="Integrin alpha N-terminal domain"/>
    <property type="match status" value="5"/>
</dbReference>
<dbReference type="GO" id="GO:0007229">
    <property type="term" value="P:integrin-mediated signaling pathway"/>
    <property type="evidence" value="ECO:0007669"/>
    <property type="project" value="TreeGrafter"/>
</dbReference>
<dbReference type="GO" id="GO:0009897">
    <property type="term" value="C:external side of plasma membrane"/>
    <property type="evidence" value="ECO:0007669"/>
    <property type="project" value="TreeGrafter"/>
</dbReference>
<keyword evidence="4" id="KW-0472">Membrane</keyword>
<evidence type="ECO:0000313" key="5">
    <source>
        <dbReference type="EMBL" id="ACT94358.1"/>
    </source>
</evidence>
<evidence type="ECO:0000256" key="3">
    <source>
        <dbReference type="ARBA" id="ARBA00023180"/>
    </source>
</evidence>
<dbReference type="EMBL" id="CP001619">
    <property type="protein sequence ID" value="ACT94358.1"/>
    <property type="molecule type" value="Genomic_DNA"/>
</dbReference>
<dbReference type="RefSeq" id="WP_015812604.1">
    <property type="nucleotide sequence ID" value="NC_013037.1"/>
</dbReference>
<evidence type="ECO:0000256" key="4">
    <source>
        <dbReference type="SAM" id="Phobius"/>
    </source>
</evidence>
<dbReference type="Proteomes" id="UP000002011">
    <property type="component" value="Chromosome"/>
</dbReference>
<dbReference type="GO" id="GO:0008305">
    <property type="term" value="C:integrin complex"/>
    <property type="evidence" value="ECO:0007669"/>
    <property type="project" value="InterPro"/>
</dbReference>
<keyword evidence="3" id="KW-0325">Glycoprotein</keyword>
<protein>
    <submittedName>
        <fullName evidence="5">FG-GAP repeat protein</fullName>
    </submittedName>
</protein>